<sequence length="485" mass="52737">MLSSASDFSSLSFKICCALNLKGILLLATSLWLLWNELASNCFPEVPSNDCKATVLPPLFLMAIFSLYVGAFLMGLFREAFTTLPRKFNARYISGRISWLAGMLMFLYNLPFMLFVFKLGLKRLYTDPETLDQDSEEVMEVFGMLLVEVMLGMRAFAVCLVVAILLSFARWSAIHEASLGLVTSCAATSASAATSSAFVARKAEEFYRPRIQACALGGGLAGVAAALLFAWVCTVQFETVPAAMPKECSPAPRTPENGIRFSTTAVRILRAAANPEARGSSSEPERKQKEPEWGGRRTNLGDARVILEPKVRQEQKKAYLMVICVASQLGPRLELLGKRAAPKQDPGSAKKAKKEEEPQPEASPKAKGKAKAKAKAKAEPKPKAEPAEPKAEPKAAAEPPREAEAPAPSAAAEAEAEQKAAEAAFDLGFEGDDFDDLFLEEGEEEDWLDDDDLLDLESGEEDLFLEEDEEEEDLDPDGVVGPPGE</sequence>
<feature type="compositionally biased region" description="Basic residues" evidence="1">
    <location>
        <begin position="366"/>
        <end position="375"/>
    </location>
</feature>
<feature type="compositionally biased region" description="Basic and acidic residues" evidence="1">
    <location>
        <begin position="283"/>
        <end position="295"/>
    </location>
</feature>
<evidence type="ECO:0000256" key="1">
    <source>
        <dbReference type="SAM" id="MobiDB-lite"/>
    </source>
</evidence>
<keyword evidence="2" id="KW-0472">Membrane</keyword>
<proteinExistence type="predicted"/>
<name>A0ABP0SW09_9DINO</name>
<keyword evidence="2" id="KW-0812">Transmembrane</keyword>
<feature type="transmembrane region" description="Helical" evidence="2">
    <location>
        <begin position="211"/>
        <end position="232"/>
    </location>
</feature>
<protein>
    <submittedName>
        <fullName evidence="3">Uncharacterized protein</fullName>
    </submittedName>
</protein>
<gene>
    <name evidence="3" type="ORF">CCMP2556_LOCUS54155</name>
</gene>
<keyword evidence="4" id="KW-1185">Reference proteome</keyword>
<feature type="compositionally biased region" description="Basic and acidic residues" evidence="1">
    <location>
        <begin position="376"/>
        <end position="404"/>
    </location>
</feature>
<feature type="region of interest" description="Disordered" evidence="1">
    <location>
        <begin position="273"/>
        <end position="297"/>
    </location>
</feature>
<keyword evidence="2" id="KW-1133">Transmembrane helix</keyword>
<evidence type="ECO:0000313" key="3">
    <source>
        <dbReference type="EMBL" id="CAK9116635.1"/>
    </source>
</evidence>
<accession>A0ABP0SW09</accession>
<dbReference type="Proteomes" id="UP001642484">
    <property type="component" value="Unassembled WGS sequence"/>
</dbReference>
<feature type="transmembrane region" description="Helical" evidence="2">
    <location>
        <begin position="55"/>
        <end position="77"/>
    </location>
</feature>
<evidence type="ECO:0000256" key="2">
    <source>
        <dbReference type="SAM" id="Phobius"/>
    </source>
</evidence>
<feature type="transmembrane region" description="Helical" evidence="2">
    <location>
        <begin position="141"/>
        <end position="166"/>
    </location>
</feature>
<feature type="region of interest" description="Disordered" evidence="1">
    <location>
        <begin position="338"/>
        <end position="485"/>
    </location>
</feature>
<feature type="transmembrane region" description="Helical" evidence="2">
    <location>
        <begin position="97"/>
        <end position="121"/>
    </location>
</feature>
<reference evidence="3 4" key="1">
    <citation type="submission" date="2024-02" db="EMBL/GenBank/DDBJ databases">
        <authorList>
            <person name="Chen Y."/>
            <person name="Shah S."/>
            <person name="Dougan E. K."/>
            <person name="Thang M."/>
            <person name="Chan C."/>
        </authorList>
    </citation>
    <scope>NUCLEOTIDE SEQUENCE [LARGE SCALE GENOMIC DNA]</scope>
</reference>
<evidence type="ECO:0000313" key="4">
    <source>
        <dbReference type="Proteomes" id="UP001642484"/>
    </source>
</evidence>
<dbReference type="EMBL" id="CAXAMN010028472">
    <property type="protein sequence ID" value="CAK9116635.1"/>
    <property type="molecule type" value="Genomic_DNA"/>
</dbReference>
<comment type="caution">
    <text evidence="3">The sequence shown here is derived from an EMBL/GenBank/DDBJ whole genome shotgun (WGS) entry which is preliminary data.</text>
</comment>
<organism evidence="3 4">
    <name type="scientific">Durusdinium trenchii</name>
    <dbReference type="NCBI Taxonomy" id="1381693"/>
    <lineage>
        <taxon>Eukaryota</taxon>
        <taxon>Sar</taxon>
        <taxon>Alveolata</taxon>
        <taxon>Dinophyceae</taxon>
        <taxon>Suessiales</taxon>
        <taxon>Symbiodiniaceae</taxon>
        <taxon>Durusdinium</taxon>
    </lineage>
</organism>
<feature type="compositionally biased region" description="Acidic residues" evidence="1">
    <location>
        <begin position="429"/>
        <end position="476"/>
    </location>
</feature>
<feature type="transmembrane region" description="Helical" evidence="2">
    <location>
        <begin position="12"/>
        <end position="35"/>
    </location>
</feature>